<dbReference type="Gene3D" id="3.40.50.150">
    <property type="entry name" value="Vaccinia Virus protein VP39"/>
    <property type="match status" value="1"/>
</dbReference>
<dbReference type="PANTHER" id="PTHR23417:SF14">
    <property type="entry name" value="PENTACOTRIPEPTIDE-REPEAT REGION OF PRORP DOMAIN-CONTAINING PROTEIN"/>
    <property type="match status" value="1"/>
</dbReference>
<keyword evidence="3 7" id="KW-0489">Methyltransferase</keyword>
<sequence>MPNFRVKKLKNLTLPFEKNGVKFLKLAKGRVVDLLLTEVFGEKFFITIKPSRDKFIIKSEKITRPARLENLQIALEIFRDEFTQELITNSINAKKSKFKKSEIVKDELEAINFLNSSSKKAIEIGFGSGRHLLYRAKENPKISYLGIEIYKPSIDQVENLAIKDKLLNLALLNCDARSFLSLVKSNSVDFIYLHFPVPWDDSPHRRVISKSFLEEAKRVLKVNARFELRSDSRNYSEFSINEMLDLNGVSLEIYKNKNLEISSKYEDRWKKQDKDIYDIIMINNDLSDDISNFKELEFPKFDPLKIALNFKHEKFKFDDFFINFEEIYKFSDDEILLKLSFGDFSVNENRFIYISSEVSKYYINSPLPTKTNQKAHEKIKEILLK</sequence>
<dbReference type="NCBIfam" id="NF010719">
    <property type="entry name" value="PRK14121.1"/>
    <property type="match status" value="1"/>
</dbReference>
<dbReference type="PANTHER" id="PTHR23417">
    <property type="entry name" value="3-DEOXY-D-MANNO-OCTULOSONIC-ACID TRANSFERASE/TRNA GUANINE-N 7 - -METHYLTRANSFERASE"/>
    <property type="match status" value="1"/>
</dbReference>
<comment type="function">
    <text evidence="2 7">Catalyzes the formation of N(7)-methylguanine at position 46 (m7G46) in tRNA.</text>
</comment>
<evidence type="ECO:0000256" key="4">
    <source>
        <dbReference type="ARBA" id="ARBA00022679"/>
    </source>
</evidence>
<dbReference type="GO" id="GO:0008176">
    <property type="term" value="F:tRNA (guanine(46)-N7)-methyltransferase activity"/>
    <property type="evidence" value="ECO:0007669"/>
    <property type="project" value="UniProtKB-UniRule"/>
</dbReference>
<comment type="catalytic activity">
    <reaction evidence="1 7">
        <text>guanosine(46) in tRNA + S-adenosyl-L-methionine = N(7)-methylguanosine(46) in tRNA + S-adenosyl-L-homocysteine</text>
        <dbReference type="Rhea" id="RHEA:42708"/>
        <dbReference type="Rhea" id="RHEA-COMP:10188"/>
        <dbReference type="Rhea" id="RHEA-COMP:10189"/>
        <dbReference type="ChEBI" id="CHEBI:57856"/>
        <dbReference type="ChEBI" id="CHEBI:59789"/>
        <dbReference type="ChEBI" id="CHEBI:74269"/>
        <dbReference type="ChEBI" id="CHEBI:74480"/>
        <dbReference type="EC" id="2.1.1.33"/>
    </reaction>
</comment>
<dbReference type="HAMAP" id="MF_01057">
    <property type="entry name" value="tRNA_methyltr_TrmB"/>
    <property type="match status" value="1"/>
</dbReference>
<keyword evidence="4 7" id="KW-0808">Transferase</keyword>
<comment type="similarity">
    <text evidence="7">Belongs to the class I-like SAM-binding methyltransferase superfamily. TrmB family.</text>
</comment>
<dbReference type="GeneID" id="77175651"/>
<evidence type="ECO:0000256" key="1">
    <source>
        <dbReference type="ARBA" id="ARBA00000142"/>
    </source>
</evidence>
<dbReference type="EC" id="2.1.1.33" evidence="7"/>
<dbReference type="AlphaFoldDB" id="A0AAE7E9W0"/>
<keyword evidence="6 7" id="KW-0819">tRNA processing</keyword>
<dbReference type="InterPro" id="IPR055361">
    <property type="entry name" value="tRNA_methyltr_TrmB_bact"/>
</dbReference>
<dbReference type="InterPro" id="IPR003358">
    <property type="entry name" value="tRNA_(Gua-N-7)_MeTrfase_Trmb"/>
</dbReference>
<evidence type="ECO:0000256" key="7">
    <source>
        <dbReference type="HAMAP-Rule" id="MF_01057"/>
    </source>
</evidence>
<feature type="binding site" evidence="7">
    <location>
        <position position="148"/>
    </location>
    <ligand>
        <name>S-adenosyl-L-methionine</name>
        <dbReference type="ChEBI" id="CHEBI:59789"/>
    </ligand>
</feature>
<name>A0AAE7E9W0_9BACT</name>
<evidence type="ECO:0000256" key="3">
    <source>
        <dbReference type="ARBA" id="ARBA00022603"/>
    </source>
</evidence>
<dbReference type="Pfam" id="PF02390">
    <property type="entry name" value="Methyltransf_4"/>
    <property type="match status" value="1"/>
</dbReference>
<feature type="binding site" evidence="7">
    <location>
        <position position="123"/>
    </location>
    <ligand>
        <name>S-adenosyl-L-methionine</name>
        <dbReference type="ChEBI" id="CHEBI:59789"/>
    </ligand>
</feature>
<evidence type="ECO:0000256" key="6">
    <source>
        <dbReference type="ARBA" id="ARBA00022694"/>
    </source>
</evidence>
<keyword evidence="5 7" id="KW-0949">S-adenosyl-L-methionine</keyword>
<dbReference type="SUPFAM" id="SSF53335">
    <property type="entry name" value="S-adenosyl-L-methionine-dependent methyltransferases"/>
    <property type="match status" value="1"/>
</dbReference>
<proteinExistence type="inferred from homology"/>
<organism evidence="8 9">
    <name type="scientific">Campylobacter ureolyticus</name>
    <dbReference type="NCBI Taxonomy" id="827"/>
    <lineage>
        <taxon>Bacteria</taxon>
        <taxon>Pseudomonadati</taxon>
        <taxon>Campylobacterota</taxon>
        <taxon>Epsilonproteobacteria</taxon>
        <taxon>Campylobacterales</taxon>
        <taxon>Campylobacteraceae</taxon>
        <taxon>Campylobacter</taxon>
    </lineage>
</organism>
<dbReference type="RefSeq" id="WP_018712927.1">
    <property type="nucleotide sequence ID" value="NZ_CP053832.1"/>
</dbReference>
<comment type="caution">
    <text evidence="7">Lacks conserved residue(s) required for the propagation of feature annotation.</text>
</comment>
<evidence type="ECO:0000313" key="8">
    <source>
        <dbReference type="EMBL" id="QKF84240.1"/>
    </source>
</evidence>
<dbReference type="EMBL" id="CP053832">
    <property type="protein sequence ID" value="QKF84240.1"/>
    <property type="molecule type" value="Genomic_DNA"/>
</dbReference>
<reference evidence="8 9" key="1">
    <citation type="submission" date="2020-05" db="EMBL/GenBank/DDBJ databases">
        <title>Complete genome sequencing of Campylobacter and Arcobacter type strains.</title>
        <authorList>
            <person name="Miller W.G."/>
            <person name="Yee E."/>
        </authorList>
    </citation>
    <scope>NUCLEOTIDE SEQUENCE [LARGE SCALE GENOMIC DNA]</scope>
    <source>
        <strain evidence="8 9">LMG 6451</strain>
    </source>
</reference>
<dbReference type="NCBIfam" id="TIGR00091">
    <property type="entry name" value="tRNA (guanosine(46)-N7)-methyltransferase TrmB"/>
    <property type="match status" value="1"/>
</dbReference>
<feature type="binding site" evidence="7">
    <location>
        <position position="231"/>
    </location>
    <ligand>
        <name>substrate</name>
    </ligand>
</feature>
<feature type="binding site" evidence="7">
    <location>
        <position position="175"/>
    </location>
    <ligand>
        <name>S-adenosyl-L-methionine</name>
        <dbReference type="ChEBI" id="CHEBI:59789"/>
    </ligand>
</feature>
<gene>
    <name evidence="8" type="primary">trmI</name>
    <name evidence="7" type="synonym">trmB</name>
    <name evidence="8" type="ORF">CURT_0749</name>
</gene>
<dbReference type="PROSITE" id="PS51625">
    <property type="entry name" value="SAM_MT_TRMB"/>
    <property type="match status" value="1"/>
</dbReference>
<comment type="pathway">
    <text evidence="7">tRNA modification; N(7)-methylguanine-tRNA biosynthesis.</text>
</comment>
<dbReference type="InterPro" id="IPR029063">
    <property type="entry name" value="SAM-dependent_MTases_sf"/>
</dbReference>
<dbReference type="GO" id="GO:0043527">
    <property type="term" value="C:tRNA methyltransferase complex"/>
    <property type="evidence" value="ECO:0007669"/>
    <property type="project" value="TreeGrafter"/>
</dbReference>
<dbReference type="CDD" id="cd02440">
    <property type="entry name" value="AdoMet_MTases"/>
    <property type="match status" value="1"/>
</dbReference>
<evidence type="ECO:0000313" key="9">
    <source>
        <dbReference type="Proteomes" id="UP000509722"/>
    </source>
</evidence>
<accession>A0AAE7E9W0</accession>
<evidence type="ECO:0000256" key="5">
    <source>
        <dbReference type="ARBA" id="ARBA00022691"/>
    </source>
</evidence>
<evidence type="ECO:0000256" key="2">
    <source>
        <dbReference type="ARBA" id="ARBA00003015"/>
    </source>
</evidence>
<dbReference type="Proteomes" id="UP000509722">
    <property type="component" value="Chromosome"/>
</dbReference>
<protein>
    <recommendedName>
        <fullName evidence="7">tRNA (guanine-N(7)-)-methyltransferase</fullName>
        <ecNumber evidence="7">2.1.1.33</ecNumber>
    </recommendedName>
    <alternativeName>
        <fullName evidence="7">tRNA (guanine(46)-N(7))-methyltransferase</fullName>
    </alternativeName>
    <alternativeName>
        <fullName evidence="7">tRNA(m7G46)-methyltransferase</fullName>
    </alternativeName>
</protein>